<feature type="compositionally biased region" description="Low complexity" evidence="3">
    <location>
        <begin position="380"/>
        <end position="395"/>
    </location>
</feature>
<evidence type="ECO:0000313" key="6">
    <source>
        <dbReference type="Proteomes" id="UP000001396"/>
    </source>
</evidence>
<feature type="region of interest" description="Disordered" evidence="3">
    <location>
        <begin position="620"/>
        <end position="639"/>
    </location>
</feature>
<dbReference type="GO" id="GO:0003723">
    <property type="term" value="F:RNA binding"/>
    <property type="evidence" value="ECO:0007669"/>
    <property type="project" value="UniProtKB-UniRule"/>
</dbReference>
<keyword evidence="6" id="KW-1185">Reference proteome</keyword>
<organism evidence="5 6">
    <name type="scientific">Heterostelium pallidum (strain ATCC 26659 / Pp 5 / PN500)</name>
    <name type="common">Cellular slime mold</name>
    <name type="synonym">Polysphondylium pallidum</name>
    <dbReference type="NCBI Taxonomy" id="670386"/>
    <lineage>
        <taxon>Eukaryota</taxon>
        <taxon>Amoebozoa</taxon>
        <taxon>Evosea</taxon>
        <taxon>Eumycetozoa</taxon>
        <taxon>Dictyostelia</taxon>
        <taxon>Acytosteliales</taxon>
        <taxon>Acytosteliaceae</taxon>
        <taxon>Heterostelium</taxon>
    </lineage>
</organism>
<feature type="compositionally biased region" description="Basic and acidic residues" evidence="3">
    <location>
        <begin position="396"/>
        <end position="418"/>
    </location>
</feature>
<dbReference type="SUPFAM" id="SSF54928">
    <property type="entry name" value="RNA-binding domain, RBD"/>
    <property type="match status" value="2"/>
</dbReference>
<feature type="compositionally biased region" description="Basic and acidic residues" evidence="3">
    <location>
        <begin position="444"/>
        <end position="461"/>
    </location>
</feature>
<dbReference type="InterPro" id="IPR012677">
    <property type="entry name" value="Nucleotide-bd_a/b_plait_sf"/>
</dbReference>
<evidence type="ECO:0000259" key="4">
    <source>
        <dbReference type="PROSITE" id="PS50102"/>
    </source>
</evidence>
<dbReference type="EMBL" id="ADBJ01000031">
    <property type="protein sequence ID" value="EFA80073.1"/>
    <property type="molecule type" value="Genomic_DNA"/>
</dbReference>
<dbReference type="PROSITE" id="PS50102">
    <property type="entry name" value="RRM"/>
    <property type="match status" value="1"/>
</dbReference>
<dbReference type="InterPro" id="IPR035979">
    <property type="entry name" value="RBD_domain_sf"/>
</dbReference>
<keyword evidence="1 2" id="KW-0694">RNA-binding</keyword>
<dbReference type="InterPro" id="IPR000504">
    <property type="entry name" value="RRM_dom"/>
</dbReference>
<accession>D3BDU2</accession>
<evidence type="ECO:0000313" key="5">
    <source>
        <dbReference type="EMBL" id="EFA80073.1"/>
    </source>
</evidence>
<feature type="compositionally biased region" description="Basic and acidic residues" evidence="3">
    <location>
        <begin position="468"/>
        <end position="517"/>
    </location>
</feature>
<dbReference type="Proteomes" id="UP000001396">
    <property type="component" value="Unassembled WGS sequence"/>
</dbReference>
<dbReference type="STRING" id="670386.D3BDU2"/>
<dbReference type="AlphaFoldDB" id="D3BDU2"/>
<reference evidence="5 6" key="1">
    <citation type="journal article" date="2011" name="Genome Res.">
        <title>Phylogeny-wide analysis of social amoeba genomes highlights ancient origins for complex intercellular communication.</title>
        <authorList>
            <person name="Heidel A.J."/>
            <person name="Lawal H.M."/>
            <person name="Felder M."/>
            <person name="Schilde C."/>
            <person name="Helps N.R."/>
            <person name="Tunggal B."/>
            <person name="Rivero F."/>
            <person name="John U."/>
            <person name="Schleicher M."/>
            <person name="Eichinger L."/>
            <person name="Platzer M."/>
            <person name="Noegel A.A."/>
            <person name="Schaap P."/>
            <person name="Gloeckner G."/>
        </authorList>
    </citation>
    <scope>NUCLEOTIDE SEQUENCE [LARGE SCALE GENOMIC DNA]</scope>
    <source>
        <strain evidence="6">ATCC 26659 / Pp 5 / PN500</strain>
    </source>
</reference>
<name>D3BDU2_HETP5</name>
<feature type="domain" description="RRM" evidence="4">
    <location>
        <begin position="554"/>
        <end position="629"/>
    </location>
</feature>
<dbReference type="FunCoup" id="D3BDU2">
    <property type="interactions" value="421"/>
</dbReference>
<evidence type="ECO:0000256" key="1">
    <source>
        <dbReference type="ARBA" id="ARBA00022884"/>
    </source>
</evidence>
<dbReference type="InParanoid" id="D3BDU2"/>
<comment type="caution">
    <text evidence="5">The sequence shown here is derived from an EMBL/GenBank/DDBJ whole genome shotgun (WGS) entry which is preliminary data.</text>
</comment>
<dbReference type="PANTHER" id="PTHR10501">
    <property type="entry name" value="U1 SMALL NUCLEAR RIBONUCLEOPROTEIN A/U2 SMALL NUCLEAR RIBONUCLEOPROTEIN B"/>
    <property type="match status" value="1"/>
</dbReference>
<dbReference type="GeneID" id="31362376"/>
<proteinExistence type="predicted"/>
<dbReference type="Pfam" id="PF00076">
    <property type="entry name" value="RRM_1"/>
    <property type="match status" value="1"/>
</dbReference>
<dbReference type="Gene3D" id="3.30.70.330">
    <property type="match status" value="1"/>
</dbReference>
<gene>
    <name evidence="5" type="ORF">PPL_06895</name>
</gene>
<dbReference type="RefSeq" id="XP_020432193.1">
    <property type="nucleotide sequence ID" value="XM_020577745.1"/>
</dbReference>
<protein>
    <recommendedName>
        <fullName evidence="4">RRM domain-containing protein</fullName>
    </recommendedName>
</protein>
<sequence>MENIYFVENHGSTKCFQIAPRPSREEFRKLARKVLHDGENVDNLRFVVCSKQINLKDDKEYEKTRYLIKDGCNIFILYRLLGGGMIDPSVVLDILLNEFDANIKNCRDKVQTDCEMCFSNELCAKVCCARVCDDHIKANFKHNNAKYKCFGNADNPTCTKLVELGEVVFKNKDFSAAVTQFRHTLEHISFINCQICRCGTFDINETLYSQQKCPICARDFCFFCNRDWNASTMKNEQYYCSDGCNYKTLITYQLVPLAYDQNIKIPNRRCCPSCFTPGAYDEKYLLLSIFKSGFVELVKKPFFAFVEFKDSGYATSAMRRHNGYRHHPLDKPLVIDFDKVINQYNSSFHNHHNHHHHHILSLSLVSYSLVLDPRSRDDFSSSASTTSSSSSSSYRDSSDLRDTRDRDLDRGRNSDSHHSHSGGISGSHSHREVLRTGADYMDTSSDKDSSSYSKDRDESSRYHSNNNNDHDDHDDSDRNDKHRKQKTSDFDRFEKDRGRYRDSHFERDSYPAKRDFHGSMAAPPLPHHHGAYPDPTMPYFIPPRQNFDMKDANTTLFFSNLPKDVTERELSILFRFMRGFLNVRLVQRDGKYPICFCDFRGVPSAAIAMEMLNGFKMDPKDTSSSISNEFDRSRPRPLI</sequence>
<evidence type="ECO:0000256" key="2">
    <source>
        <dbReference type="PROSITE-ProRule" id="PRU00176"/>
    </source>
</evidence>
<evidence type="ECO:0000256" key="3">
    <source>
        <dbReference type="SAM" id="MobiDB-lite"/>
    </source>
</evidence>
<feature type="compositionally biased region" description="Basic and acidic residues" evidence="3">
    <location>
        <begin position="629"/>
        <end position="639"/>
    </location>
</feature>
<feature type="region of interest" description="Disordered" evidence="3">
    <location>
        <begin position="378"/>
        <end position="524"/>
    </location>
</feature>